<keyword evidence="3" id="KW-0325">Glycoprotein</keyword>
<dbReference type="InterPro" id="IPR002455">
    <property type="entry name" value="GPCR3_GABA-B"/>
</dbReference>
<accession>A0A6G0YUA4</accession>
<evidence type="ECO:0000256" key="2">
    <source>
        <dbReference type="ARBA" id="ARBA00023170"/>
    </source>
</evidence>
<reference evidence="6 7" key="1">
    <citation type="submission" date="2019-08" db="EMBL/GenBank/DDBJ databases">
        <title>Whole genome of Aphis craccivora.</title>
        <authorList>
            <person name="Voronova N.V."/>
            <person name="Shulinski R.S."/>
            <person name="Bandarenka Y.V."/>
            <person name="Zhorov D.G."/>
            <person name="Warner D."/>
        </authorList>
    </citation>
    <scope>NUCLEOTIDE SEQUENCE [LARGE SCALE GENOMIC DNA]</scope>
    <source>
        <strain evidence="6">180601</strain>
        <tissue evidence="6">Whole Body</tissue>
    </source>
</reference>
<dbReference type="PANTHER" id="PTHR10519:SF74">
    <property type="entry name" value="GAMMA-AMINOBUTYRIC ACID TYPE B RECEPTOR SUBUNIT 2"/>
    <property type="match status" value="1"/>
</dbReference>
<evidence type="ECO:0000256" key="5">
    <source>
        <dbReference type="SAM" id="SignalP"/>
    </source>
</evidence>
<evidence type="ECO:0000256" key="4">
    <source>
        <dbReference type="ARBA" id="ARBA00023224"/>
    </source>
</evidence>
<dbReference type="AlphaFoldDB" id="A0A6G0YUA4"/>
<protein>
    <submittedName>
        <fullName evidence="6">Gamma-aminobutyric acid type B receptor subunit 2-like</fullName>
    </submittedName>
</protein>
<dbReference type="SUPFAM" id="SSF53822">
    <property type="entry name" value="Periplasmic binding protein-like I"/>
    <property type="match status" value="1"/>
</dbReference>
<dbReference type="GO" id="GO:0007214">
    <property type="term" value="P:gamma-aminobutyric acid signaling pathway"/>
    <property type="evidence" value="ECO:0007669"/>
    <property type="project" value="TreeGrafter"/>
</dbReference>
<name>A0A6G0YUA4_APHCR</name>
<keyword evidence="7" id="KW-1185">Reference proteome</keyword>
<keyword evidence="1" id="KW-0297">G-protein coupled receptor</keyword>
<dbReference type="EMBL" id="VUJU01002370">
    <property type="protein sequence ID" value="KAF0761512.1"/>
    <property type="molecule type" value="Genomic_DNA"/>
</dbReference>
<feature type="chain" id="PRO_5026237301" evidence="5">
    <location>
        <begin position="21"/>
        <end position="105"/>
    </location>
</feature>
<organism evidence="6 7">
    <name type="scientific">Aphis craccivora</name>
    <name type="common">Cowpea aphid</name>
    <dbReference type="NCBI Taxonomy" id="307492"/>
    <lineage>
        <taxon>Eukaryota</taxon>
        <taxon>Metazoa</taxon>
        <taxon>Ecdysozoa</taxon>
        <taxon>Arthropoda</taxon>
        <taxon>Hexapoda</taxon>
        <taxon>Insecta</taxon>
        <taxon>Pterygota</taxon>
        <taxon>Neoptera</taxon>
        <taxon>Paraneoptera</taxon>
        <taxon>Hemiptera</taxon>
        <taxon>Sternorrhyncha</taxon>
        <taxon>Aphidomorpha</taxon>
        <taxon>Aphidoidea</taxon>
        <taxon>Aphididae</taxon>
        <taxon>Aphidini</taxon>
        <taxon>Aphis</taxon>
        <taxon>Aphis</taxon>
    </lineage>
</organism>
<dbReference type="InterPro" id="IPR028082">
    <property type="entry name" value="Peripla_BP_I"/>
</dbReference>
<gene>
    <name evidence="6" type="ORF">FWK35_00032456</name>
</gene>
<keyword evidence="5" id="KW-0732">Signal</keyword>
<evidence type="ECO:0000256" key="3">
    <source>
        <dbReference type="ARBA" id="ARBA00023180"/>
    </source>
</evidence>
<dbReference type="GO" id="GO:0038039">
    <property type="term" value="C:G protein-coupled receptor heterodimeric complex"/>
    <property type="evidence" value="ECO:0007669"/>
    <property type="project" value="TreeGrafter"/>
</dbReference>
<evidence type="ECO:0000256" key="1">
    <source>
        <dbReference type="ARBA" id="ARBA00023040"/>
    </source>
</evidence>
<dbReference type="OrthoDB" id="2150267at2759"/>
<feature type="signal peptide" evidence="5">
    <location>
        <begin position="1"/>
        <end position="20"/>
    </location>
</feature>
<dbReference type="GO" id="GO:0004965">
    <property type="term" value="F:G protein-coupled GABA receptor activity"/>
    <property type="evidence" value="ECO:0007669"/>
    <property type="project" value="InterPro"/>
</dbReference>
<dbReference type="Proteomes" id="UP000478052">
    <property type="component" value="Unassembled WGS sequence"/>
</dbReference>
<dbReference type="PANTHER" id="PTHR10519">
    <property type="entry name" value="GABA-B RECEPTOR"/>
    <property type="match status" value="1"/>
</dbReference>
<keyword evidence="4" id="KW-0807">Transducer</keyword>
<sequence length="105" mass="12019">MTAMRSWLLLMAWCAFAAVGQRPTPNKRHDVYIAGFFPFGGRVSGSIPEGRVGRGVMPAVKLAVDHINENPTLLRNYRLHVWWNDTQVSTAVVLNFYSYRNIYIY</sequence>
<dbReference type="Gene3D" id="3.40.50.2300">
    <property type="match status" value="1"/>
</dbReference>
<comment type="caution">
    <text evidence="6">The sequence shown here is derived from an EMBL/GenBank/DDBJ whole genome shotgun (WGS) entry which is preliminary data.</text>
</comment>
<proteinExistence type="predicted"/>
<evidence type="ECO:0000313" key="6">
    <source>
        <dbReference type="EMBL" id="KAF0761512.1"/>
    </source>
</evidence>
<keyword evidence="2 6" id="KW-0675">Receptor</keyword>
<evidence type="ECO:0000313" key="7">
    <source>
        <dbReference type="Proteomes" id="UP000478052"/>
    </source>
</evidence>